<name>A0A395T3G7_9HYPO</name>
<evidence type="ECO:0000313" key="4">
    <source>
        <dbReference type="Proteomes" id="UP000266234"/>
    </source>
</evidence>
<feature type="transmembrane region" description="Helical" evidence="2">
    <location>
        <begin position="676"/>
        <end position="696"/>
    </location>
</feature>
<reference evidence="3 4" key="1">
    <citation type="journal article" date="2018" name="PLoS Pathog.">
        <title>Evolution of structural diversity of trichothecenes, a family of toxins produced by plant pathogenic and entomopathogenic fungi.</title>
        <authorList>
            <person name="Proctor R.H."/>
            <person name="McCormick S.P."/>
            <person name="Kim H.S."/>
            <person name="Cardoza R.E."/>
            <person name="Stanley A.M."/>
            <person name="Lindo L."/>
            <person name="Kelly A."/>
            <person name="Brown D.W."/>
            <person name="Lee T."/>
            <person name="Vaughan M.M."/>
            <person name="Alexander N.J."/>
            <person name="Busman M."/>
            <person name="Gutierrez S."/>
        </authorList>
    </citation>
    <scope>NUCLEOTIDE SEQUENCE [LARGE SCALE GENOMIC DNA]</scope>
    <source>
        <strain evidence="3 4">NRRL 20695</strain>
    </source>
</reference>
<proteinExistence type="predicted"/>
<evidence type="ECO:0000256" key="2">
    <source>
        <dbReference type="SAM" id="Phobius"/>
    </source>
</evidence>
<dbReference type="EMBL" id="PXOG01000052">
    <property type="protein sequence ID" value="RGP79263.1"/>
    <property type="molecule type" value="Genomic_DNA"/>
</dbReference>
<dbReference type="AlphaFoldDB" id="A0A395T3G7"/>
<dbReference type="Pfam" id="PF11374">
    <property type="entry name" value="DUF3176"/>
    <property type="match status" value="1"/>
</dbReference>
<evidence type="ECO:0000313" key="3">
    <source>
        <dbReference type="EMBL" id="RGP79263.1"/>
    </source>
</evidence>
<dbReference type="Proteomes" id="UP000266234">
    <property type="component" value="Unassembled WGS sequence"/>
</dbReference>
<dbReference type="PANTHER" id="PTHR35394">
    <property type="entry name" value="DUF3176 DOMAIN-CONTAINING PROTEIN"/>
    <property type="match status" value="1"/>
</dbReference>
<protein>
    <submittedName>
        <fullName evidence="3">Uncharacterized protein</fullName>
    </submittedName>
</protein>
<accession>A0A395T3G7</accession>
<dbReference type="PANTHER" id="PTHR35394:SF5">
    <property type="entry name" value="DUF3176 DOMAIN-CONTAINING PROTEIN"/>
    <property type="match status" value="1"/>
</dbReference>
<dbReference type="InterPro" id="IPR021514">
    <property type="entry name" value="DUF3176"/>
</dbReference>
<feature type="region of interest" description="Disordered" evidence="1">
    <location>
        <begin position="19"/>
        <end position="46"/>
    </location>
</feature>
<keyword evidence="2" id="KW-0812">Transmembrane</keyword>
<organism evidence="3 4">
    <name type="scientific">Fusarium longipes</name>
    <dbReference type="NCBI Taxonomy" id="694270"/>
    <lineage>
        <taxon>Eukaryota</taxon>
        <taxon>Fungi</taxon>
        <taxon>Dikarya</taxon>
        <taxon>Ascomycota</taxon>
        <taxon>Pezizomycotina</taxon>
        <taxon>Sordariomycetes</taxon>
        <taxon>Hypocreomycetidae</taxon>
        <taxon>Hypocreales</taxon>
        <taxon>Nectriaceae</taxon>
        <taxon>Fusarium</taxon>
    </lineage>
</organism>
<feature type="transmembrane region" description="Helical" evidence="2">
    <location>
        <begin position="214"/>
        <end position="232"/>
    </location>
</feature>
<sequence length="744" mass="83087">MPAATTSEESDYSALHLLAVNPPVSNQSSSPDQPRTSRDIDDEAPPITHHHINESIIGSNNECQLDDVAEQSRETGLLTCKRSASSVSKAHDKEEGVFGNRRENIFWIWKIEILLLFVAAGLLVTIYLILNGYDEQELPDWYNIGITLNTLISIIATFFRAILALIAFEVIAQLKWDWISQDFRPMQQVQLFDSASRGLVGALRLLPVMFQDPLALGAIVFVLLSLGVGSFTQQSIQTYQCRQQIQSSNHPATITVANRVEYYSILQKQNSSMEPQIKIKLAMKDAILSSREFGTLFDCSSGNCTFPTYTNAGGYSKMNRTSLATLGLCSRCSDLKYLMQGPEPLKLNTATSPNNWTAVYSLPGLPGVNNGKRMEIVLLESLSNESLVLNVRTENDIGWARRALSREFLNRSRWSVANITFLGVAQDGCERLIDGPLYCHHKCKENDPSSSICRYMDDLNKWHKPSKGTAILCTLYPCIKYTQAEIKGARMHERLVWDVPLRKQATYGPSWKGIMQPCLVNGTLYTSANASWPLSKIPNPTSVEFHKEEWASESVDSESGYEEVTVPADCIANFDVFEGFRTEFLNTYNNTTCASGEPGFRCVQSEDGRSTESHLGTLFENKTISVKGIEEAMDSIATRLTNEFRQVGKGAFENPLPKVEGVMWETRACVTIAWKWLIFPSVLLILCAILLVAIMIKDAKKKHVWKSSILPFMLKDHPRARGLGMKGMDEVASGLEIKITPEKT</sequence>
<keyword evidence="4" id="KW-1185">Reference proteome</keyword>
<gene>
    <name evidence="3" type="ORF">FLONG3_2604</name>
</gene>
<feature type="compositionally biased region" description="Low complexity" evidence="1">
    <location>
        <begin position="20"/>
        <end position="34"/>
    </location>
</feature>
<dbReference type="OrthoDB" id="5242705at2759"/>
<dbReference type="STRING" id="694270.A0A395T3G7"/>
<feature type="transmembrane region" description="Helical" evidence="2">
    <location>
        <begin position="150"/>
        <end position="171"/>
    </location>
</feature>
<comment type="caution">
    <text evidence="3">The sequence shown here is derived from an EMBL/GenBank/DDBJ whole genome shotgun (WGS) entry which is preliminary data.</text>
</comment>
<keyword evidence="2" id="KW-1133">Transmembrane helix</keyword>
<evidence type="ECO:0000256" key="1">
    <source>
        <dbReference type="SAM" id="MobiDB-lite"/>
    </source>
</evidence>
<keyword evidence="2" id="KW-0472">Membrane</keyword>
<feature type="transmembrane region" description="Helical" evidence="2">
    <location>
        <begin position="111"/>
        <end position="130"/>
    </location>
</feature>